<dbReference type="RefSeq" id="WP_346241432.1">
    <property type="nucleotide sequence ID" value="NZ_JAZHYP010000003.1"/>
</dbReference>
<sequence>MNEKSINPFIIDFNKELEKVKNKEHLIQNEIIQIEVFTSTTPQYSKMDRFGMCSNKTNSVFDLSYIGDRDRFNKIYFEYLIYEKPELSEKEISYSLIKSWYEQAKYFAEYYTWLKELQKNKASKTESKKANLSHKQKMLALYYLGLDLNKYDNVKTAKILSQIIDQGEENTRKYLSYVSSGKNEVRTKNNLEKISQLFENVGITEVSTKINLEIEKIK</sequence>
<proteinExistence type="predicted"/>
<organism evidence="1 2">
    <name type="scientific">Mariniflexile soesokkakense</name>
    <dbReference type="NCBI Taxonomy" id="1343160"/>
    <lineage>
        <taxon>Bacteria</taxon>
        <taxon>Pseudomonadati</taxon>
        <taxon>Bacteroidota</taxon>
        <taxon>Flavobacteriia</taxon>
        <taxon>Flavobacteriales</taxon>
        <taxon>Flavobacteriaceae</taxon>
        <taxon>Mariniflexile</taxon>
    </lineage>
</organism>
<gene>
    <name evidence="1" type="ORF">VP395_08410</name>
</gene>
<name>A0ABV0AC34_9FLAO</name>
<dbReference type="EMBL" id="JAZHYP010000003">
    <property type="protein sequence ID" value="MEN3323747.1"/>
    <property type="molecule type" value="Genomic_DNA"/>
</dbReference>
<dbReference type="Proteomes" id="UP001416393">
    <property type="component" value="Unassembled WGS sequence"/>
</dbReference>
<accession>A0ABV0AC34</accession>
<keyword evidence="2" id="KW-1185">Reference proteome</keyword>
<evidence type="ECO:0000313" key="2">
    <source>
        <dbReference type="Proteomes" id="UP001416393"/>
    </source>
</evidence>
<reference evidence="1 2" key="1">
    <citation type="submission" date="2024-01" db="EMBL/GenBank/DDBJ databases">
        <title>Mariniflexile litorale sp. nov., isolated from the shallow sediments of the Sea of Japan.</title>
        <authorList>
            <person name="Romanenko L."/>
            <person name="Bystritskaya E."/>
            <person name="Isaeva M."/>
        </authorList>
    </citation>
    <scope>NUCLEOTIDE SEQUENCE [LARGE SCALE GENOMIC DNA]</scope>
    <source>
        <strain evidence="1 2">KCTC 32427</strain>
    </source>
</reference>
<evidence type="ECO:0000313" key="1">
    <source>
        <dbReference type="EMBL" id="MEN3323747.1"/>
    </source>
</evidence>
<comment type="caution">
    <text evidence="1">The sequence shown here is derived from an EMBL/GenBank/DDBJ whole genome shotgun (WGS) entry which is preliminary data.</text>
</comment>
<protein>
    <submittedName>
        <fullName evidence="1">Uncharacterized protein</fullName>
    </submittedName>
</protein>